<name>A0AAF6AKU9_MARPO</name>
<feature type="region of interest" description="Disordered" evidence="1">
    <location>
        <begin position="1"/>
        <end position="21"/>
    </location>
</feature>
<gene>
    <name evidence="2" type="ORF">Mp_1g02800</name>
</gene>
<evidence type="ECO:0000313" key="3">
    <source>
        <dbReference type="Proteomes" id="UP001162541"/>
    </source>
</evidence>
<reference evidence="3" key="1">
    <citation type="journal article" date="2020" name="Curr. Biol.">
        <title>Chromatin organization in early land plants reveals an ancestral association between H3K27me3, transposons, and constitutive heterochromatin.</title>
        <authorList>
            <person name="Montgomery S.A."/>
            <person name="Tanizawa Y."/>
            <person name="Galik B."/>
            <person name="Wang N."/>
            <person name="Ito T."/>
            <person name="Mochizuki T."/>
            <person name="Akimcheva S."/>
            <person name="Bowman J.L."/>
            <person name="Cognat V."/>
            <person name="Marechal-Drouard L."/>
            <person name="Ekker H."/>
            <person name="Hong S.F."/>
            <person name="Kohchi T."/>
            <person name="Lin S.S."/>
            <person name="Liu L.D."/>
            <person name="Nakamura Y."/>
            <person name="Valeeva L.R."/>
            <person name="Shakirov E.V."/>
            <person name="Shippen D.E."/>
            <person name="Wei W.L."/>
            <person name="Yagura M."/>
            <person name="Yamaoka S."/>
            <person name="Yamato K.T."/>
            <person name="Liu C."/>
            <person name="Berger F."/>
        </authorList>
    </citation>
    <scope>NUCLEOTIDE SEQUENCE [LARGE SCALE GENOMIC DNA]</scope>
    <source>
        <strain evidence="3">Tak-1</strain>
    </source>
</reference>
<organism evidence="2 3">
    <name type="scientific">Marchantia polymorpha subsp. ruderalis</name>
    <dbReference type="NCBI Taxonomy" id="1480154"/>
    <lineage>
        <taxon>Eukaryota</taxon>
        <taxon>Viridiplantae</taxon>
        <taxon>Streptophyta</taxon>
        <taxon>Embryophyta</taxon>
        <taxon>Marchantiophyta</taxon>
        <taxon>Marchantiopsida</taxon>
        <taxon>Marchantiidae</taxon>
        <taxon>Marchantiales</taxon>
        <taxon>Marchantiaceae</taxon>
        <taxon>Marchantia</taxon>
    </lineage>
</organism>
<dbReference type="EMBL" id="AP019866">
    <property type="protein sequence ID" value="BBM97069.1"/>
    <property type="molecule type" value="Genomic_DNA"/>
</dbReference>
<feature type="region of interest" description="Disordered" evidence="1">
    <location>
        <begin position="217"/>
        <end position="297"/>
    </location>
</feature>
<sequence>MGPCRAVEPEKGARRSRSRSSVWRDQDRLRCCFRRCERTGKRRVGRPRLATRRRADRTTTRFASRFRRRLSSSSHGTSRSRPATVPELASERTDRGRGLDRALLFCNANLAPVAHPAPDLCLSSRLLSSPSPNPHQPPAPTPCTHTCASFRSKPRLAPRLPLPLRSAPQLSTTLDARMSLQRSITAQSVHRRSLAPLLPIASDRTISFAHAFAKTRNAPLTGADRRQWQRPRRSRERKAGEPLAPLSQRKGVESRGASPAAASTSDDDDAPSGSEKQATSAGLQRERERDGDGVVDD</sequence>
<feature type="compositionally biased region" description="Basic and acidic residues" evidence="1">
    <location>
        <begin position="284"/>
        <end position="297"/>
    </location>
</feature>
<dbReference type="AlphaFoldDB" id="A0AAF6AKU9"/>
<dbReference type="Proteomes" id="UP001162541">
    <property type="component" value="Chromosome 1"/>
</dbReference>
<feature type="region of interest" description="Disordered" evidence="1">
    <location>
        <begin position="44"/>
        <end position="94"/>
    </location>
</feature>
<evidence type="ECO:0000256" key="1">
    <source>
        <dbReference type="SAM" id="MobiDB-lite"/>
    </source>
</evidence>
<feature type="compositionally biased region" description="Low complexity" evidence="1">
    <location>
        <begin position="71"/>
        <end position="81"/>
    </location>
</feature>
<evidence type="ECO:0000313" key="2">
    <source>
        <dbReference type="EMBL" id="BBM97069.1"/>
    </source>
</evidence>
<protein>
    <submittedName>
        <fullName evidence="2">Uncharacterized protein</fullName>
    </submittedName>
</protein>
<feature type="compositionally biased region" description="Basic residues" evidence="1">
    <location>
        <begin position="44"/>
        <end position="55"/>
    </location>
</feature>
<accession>A0AAF6AKU9</accession>
<proteinExistence type="predicted"/>